<evidence type="ECO:0000313" key="5">
    <source>
        <dbReference type="EMBL" id="EST11166.1"/>
    </source>
</evidence>
<comment type="caution">
    <text evidence="5">The sequence shown here is derived from an EMBL/GenBank/DDBJ whole genome shotgun (WGS) entry which is preliminary data.</text>
</comment>
<dbReference type="EMBL" id="AWTC01000013">
    <property type="protein sequence ID" value="EST11166.1"/>
    <property type="molecule type" value="Genomic_DNA"/>
</dbReference>
<evidence type="ECO:0000256" key="1">
    <source>
        <dbReference type="ARBA" id="ARBA00023015"/>
    </source>
</evidence>
<protein>
    <submittedName>
        <fullName evidence="5">KDG operon repressor</fullName>
    </submittedName>
</protein>
<accession>V6IX37</accession>
<evidence type="ECO:0000259" key="4">
    <source>
        <dbReference type="PROSITE" id="PS50932"/>
    </source>
</evidence>
<dbReference type="InterPro" id="IPR028082">
    <property type="entry name" value="Peripla_BP_I"/>
</dbReference>
<sequence>METNEQSKHATISIVAEKAGVSTTTVSRYLNEKYEYMSLKTRKRIKEVIEQLNYRPSNIARGLKSKKTNLLGVVVADIENPFSSMMMKGVNDVCKQRNYHMLILNTDNSQINEEEGILSLIDHNVDALLINPTGYSSSIYTELKESKVPVVLMDRQIEHFLFDSVTSNNYDVTYQATAYLIKNNYSRIFFVSENINSISTRSIRKKAVEDALSEKKLDKEHCMLFIDKDNPLDIKEKLMKIKRLYQNEKLALFAVNGQVLLLLLQMLHELHWSIPDEIGIYGYDDWGWGELIQPGITVIQQDPYEMGKKAAELLIDRLEGKRLGAPELFELPANLMIRGSTE</sequence>
<dbReference type="AlphaFoldDB" id="V6IX37"/>
<evidence type="ECO:0000313" key="6">
    <source>
        <dbReference type="Proteomes" id="UP000018296"/>
    </source>
</evidence>
<dbReference type="SUPFAM" id="SSF53822">
    <property type="entry name" value="Periplasmic binding protein-like I"/>
    <property type="match status" value="1"/>
</dbReference>
<dbReference type="GO" id="GO:0000976">
    <property type="term" value="F:transcription cis-regulatory region binding"/>
    <property type="evidence" value="ECO:0007669"/>
    <property type="project" value="TreeGrafter"/>
</dbReference>
<dbReference type="Pfam" id="PF13377">
    <property type="entry name" value="Peripla_BP_3"/>
    <property type="match status" value="1"/>
</dbReference>
<dbReference type="SUPFAM" id="SSF47413">
    <property type="entry name" value="lambda repressor-like DNA-binding domains"/>
    <property type="match status" value="1"/>
</dbReference>
<name>V6IX37_9BACL</name>
<keyword evidence="3" id="KW-0804">Transcription</keyword>
<dbReference type="PANTHER" id="PTHR30146:SF109">
    <property type="entry name" value="HTH-TYPE TRANSCRIPTIONAL REGULATOR GALS"/>
    <property type="match status" value="1"/>
</dbReference>
<dbReference type="InterPro" id="IPR010982">
    <property type="entry name" value="Lambda_DNA-bd_dom_sf"/>
</dbReference>
<dbReference type="Pfam" id="PF00356">
    <property type="entry name" value="LacI"/>
    <property type="match status" value="1"/>
</dbReference>
<proteinExistence type="predicted"/>
<feature type="domain" description="HTH lacI-type" evidence="4">
    <location>
        <begin position="10"/>
        <end position="65"/>
    </location>
</feature>
<dbReference type="CDD" id="cd06283">
    <property type="entry name" value="PBP1_RegR_EndR_KdgR-like"/>
    <property type="match status" value="1"/>
</dbReference>
<dbReference type="Gene3D" id="1.10.260.40">
    <property type="entry name" value="lambda repressor-like DNA-binding domains"/>
    <property type="match status" value="1"/>
</dbReference>
<gene>
    <name evidence="5" type="ORF">P343_13150</name>
</gene>
<reference evidence="5 6" key="1">
    <citation type="journal article" date="2013" name="Genome Announc.">
        <title>Genome Sequence of Sporolactobacillus laevolacticus DSM442, an Efficient Polymer-Grade D-Lactate Producer from Agricultural Waste Cottonseed as a Nitrogen Source.</title>
        <authorList>
            <person name="Wang H."/>
            <person name="Wang L."/>
            <person name="Ju J."/>
            <person name="Yu B."/>
            <person name="Ma Y."/>
        </authorList>
    </citation>
    <scope>NUCLEOTIDE SEQUENCE [LARGE SCALE GENOMIC DNA]</scope>
    <source>
        <strain evidence="5 6">DSM 442</strain>
    </source>
</reference>
<dbReference type="PATRIC" id="fig|1395513.3.peg.2669"/>
<dbReference type="STRING" id="1395513.P343_13150"/>
<dbReference type="PANTHER" id="PTHR30146">
    <property type="entry name" value="LACI-RELATED TRANSCRIPTIONAL REPRESSOR"/>
    <property type="match status" value="1"/>
</dbReference>
<dbReference type="Gene3D" id="3.40.50.2300">
    <property type="match status" value="2"/>
</dbReference>
<dbReference type="CDD" id="cd01392">
    <property type="entry name" value="HTH_LacI"/>
    <property type="match status" value="1"/>
</dbReference>
<evidence type="ECO:0000256" key="3">
    <source>
        <dbReference type="ARBA" id="ARBA00023163"/>
    </source>
</evidence>
<dbReference type="RefSeq" id="WP_023510869.1">
    <property type="nucleotide sequence ID" value="NZ_AWTC01000013.1"/>
</dbReference>
<dbReference type="InterPro" id="IPR000843">
    <property type="entry name" value="HTH_LacI"/>
</dbReference>
<dbReference type="eggNOG" id="COG1609">
    <property type="taxonomic scope" value="Bacteria"/>
</dbReference>
<evidence type="ECO:0000256" key="2">
    <source>
        <dbReference type="ARBA" id="ARBA00023125"/>
    </source>
</evidence>
<dbReference type="PROSITE" id="PS50932">
    <property type="entry name" value="HTH_LACI_2"/>
    <property type="match status" value="1"/>
</dbReference>
<dbReference type="SMART" id="SM00354">
    <property type="entry name" value="HTH_LACI"/>
    <property type="match status" value="1"/>
</dbReference>
<dbReference type="OrthoDB" id="1639518at2"/>
<dbReference type="InterPro" id="IPR046335">
    <property type="entry name" value="LacI/GalR-like_sensor"/>
</dbReference>
<keyword evidence="1" id="KW-0805">Transcription regulation</keyword>
<dbReference type="GO" id="GO:0003700">
    <property type="term" value="F:DNA-binding transcription factor activity"/>
    <property type="evidence" value="ECO:0007669"/>
    <property type="project" value="TreeGrafter"/>
</dbReference>
<organism evidence="5 6">
    <name type="scientific">Sporolactobacillus laevolacticus DSM 442</name>
    <dbReference type="NCBI Taxonomy" id="1395513"/>
    <lineage>
        <taxon>Bacteria</taxon>
        <taxon>Bacillati</taxon>
        <taxon>Bacillota</taxon>
        <taxon>Bacilli</taxon>
        <taxon>Bacillales</taxon>
        <taxon>Sporolactobacillaceae</taxon>
        <taxon>Sporolactobacillus</taxon>
    </lineage>
</organism>
<keyword evidence="6" id="KW-1185">Reference proteome</keyword>
<dbReference type="Proteomes" id="UP000018296">
    <property type="component" value="Unassembled WGS sequence"/>
</dbReference>
<keyword evidence="2" id="KW-0238">DNA-binding</keyword>